<comment type="caution">
    <text evidence="4">The sequence shown here is derived from an EMBL/GenBank/DDBJ whole genome shotgun (WGS) entry which is preliminary data.</text>
</comment>
<name>U1WY45_ANEAE</name>
<feature type="compositionally biased region" description="Polar residues" evidence="1">
    <location>
        <begin position="74"/>
        <end position="91"/>
    </location>
</feature>
<keyword evidence="2" id="KW-0472">Membrane</keyword>
<dbReference type="HOGENOM" id="CLU_021264_2_3_9"/>
<organism evidence="4 5">
    <name type="scientific">Aneurinibacillus aneurinilyticus ATCC 12856</name>
    <dbReference type="NCBI Taxonomy" id="649747"/>
    <lineage>
        <taxon>Bacteria</taxon>
        <taxon>Bacillati</taxon>
        <taxon>Bacillota</taxon>
        <taxon>Bacilli</taxon>
        <taxon>Bacillales</taxon>
        <taxon>Paenibacillaceae</taxon>
        <taxon>Aneurinibacillus group</taxon>
        <taxon>Aneurinibacillus</taxon>
    </lineage>
</organism>
<dbReference type="InterPro" id="IPR050248">
    <property type="entry name" value="Polysacc_deacetylase_ArnD"/>
</dbReference>
<dbReference type="SUPFAM" id="SSF88713">
    <property type="entry name" value="Glycoside hydrolase/deacetylase"/>
    <property type="match status" value="1"/>
</dbReference>
<dbReference type="Pfam" id="PF01522">
    <property type="entry name" value="Polysacc_deac_1"/>
    <property type="match status" value="1"/>
</dbReference>
<dbReference type="CDD" id="cd10917">
    <property type="entry name" value="CE4_NodB_like_6s_7s"/>
    <property type="match status" value="1"/>
</dbReference>
<dbReference type="EMBL" id="AWSJ01000292">
    <property type="protein sequence ID" value="ERI07173.1"/>
    <property type="molecule type" value="Genomic_DNA"/>
</dbReference>
<reference evidence="4 5" key="1">
    <citation type="submission" date="2013-08" db="EMBL/GenBank/DDBJ databases">
        <authorList>
            <person name="Weinstock G."/>
            <person name="Sodergren E."/>
            <person name="Wylie T."/>
            <person name="Fulton L."/>
            <person name="Fulton R."/>
            <person name="Fronick C."/>
            <person name="O'Laughlin M."/>
            <person name="Godfrey J."/>
            <person name="Miner T."/>
            <person name="Herter B."/>
            <person name="Appelbaum E."/>
            <person name="Cordes M."/>
            <person name="Lek S."/>
            <person name="Wollam A."/>
            <person name="Pepin K.H."/>
            <person name="Palsikar V.B."/>
            <person name="Mitreva M."/>
            <person name="Wilson R.K."/>
        </authorList>
    </citation>
    <scope>NUCLEOTIDE SEQUENCE [LARGE SCALE GENOMIC DNA]</scope>
    <source>
        <strain evidence="4 5">ATCC 12856</strain>
    </source>
</reference>
<feature type="domain" description="NodB homology" evidence="3">
    <location>
        <begin position="134"/>
        <end position="312"/>
    </location>
</feature>
<dbReference type="AlphaFoldDB" id="U1WY45"/>
<gene>
    <name evidence="4" type="ORF">HMPREF0083_04746</name>
</gene>
<dbReference type="eggNOG" id="COG0726">
    <property type="taxonomic scope" value="Bacteria"/>
</dbReference>
<proteinExistence type="predicted"/>
<dbReference type="GO" id="GO:0005975">
    <property type="term" value="P:carbohydrate metabolic process"/>
    <property type="evidence" value="ECO:0007669"/>
    <property type="project" value="InterPro"/>
</dbReference>
<dbReference type="Gene3D" id="3.20.20.370">
    <property type="entry name" value="Glycoside hydrolase/deacetylase"/>
    <property type="match status" value="1"/>
</dbReference>
<dbReference type="Proteomes" id="UP000016511">
    <property type="component" value="Unassembled WGS sequence"/>
</dbReference>
<feature type="compositionally biased region" description="Low complexity" evidence="1">
    <location>
        <begin position="92"/>
        <end position="113"/>
    </location>
</feature>
<keyword evidence="5" id="KW-1185">Reference proteome</keyword>
<accession>U1WY45</accession>
<dbReference type="InterPro" id="IPR011330">
    <property type="entry name" value="Glyco_hydro/deAcase_b/a-brl"/>
</dbReference>
<dbReference type="PROSITE" id="PS51677">
    <property type="entry name" value="NODB"/>
    <property type="match status" value="1"/>
</dbReference>
<dbReference type="GO" id="GO:0016810">
    <property type="term" value="F:hydrolase activity, acting on carbon-nitrogen (but not peptide) bonds"/>
    <property type="evidence" value="ECO:0007669"/>
    <property type="project" value="InterPro"/>
</dbReference>
<evidence type="ECO:0000313" key="5">
    <source>
        <dbReference type="Proteomes" id="UP000016511"/>
    </source>
</evidence>
<dbReference type="STRING" id="649747.HMPREF0083_04746"/>
<dbReference type="PATRIC" id="fig|649747.3.peg.4274"/>
<feature type="transmembrane region" description="Helical" evidence="2">
    <location>
        <begin position="29"/>
        <end position="48"/>
    </location>
</feature>
<dbReference type="PANTHER" id="PTHR10587">
    <property type="entry name" value="GLYCOSYL TRANSFERASE-RELATED"/>
    <property type="match status" value="1"/>
</dbReference>
<sequence length="326" mass="36932">MNFDREKELRVQRSRLQEVRSRKARRRSIFIWSAIVCLGIIILINLIFHPLDKYLAHANEPDITVGKENPAQGKENTTQQPTNSLQGDTNKQQQQIQQQTQEGTTQVQEQVSQEDPHPLPLGKLIDNIPTKDNKTVYLTFDDGPNEHTAEIVSILEKNKINASFFWIGEKVTDKMGEFGHQMIEKGNVIGSHTMRHDALGKESGAKQKSDLTQAASLIGNKVGHKVTYMRPPYGSVNAETRKITKELGQYIMFWDVDSLDWSLAHNPEKILTNIKNGNVKPGSIILMHERKQTVEMLPKVIEYLRSQGYNFAALPASPVPEETKTK</sequence>
<evidence type="ECO:0000256" key="2">
    <source>
        <dbReference type="SAM" id="Phobius"/>
    </source>
</evidence>
<dbReference type="InterPro" id="IPR002509">
    <property type="entry name" value="NODB_dom"/>
</dbReference>
<evidence type="ECO:0000259" key="3">
    <source>
        <dbReference type="PROSITE" id="PS51677"/>
    </source>
</evidence>
<evidence type="ECO:0000313" key="4">
    <source>
        <dbReference type="EMBL" id="ERI07173.1"/>
    </source>
</evidence>
<feature type="region of interest" description="Disordered" evidence="1">
    <location>
        <begin position="65"/>
        <end position="126"/>
    </location>
</feature>
<keyword evidence="2" id="KW-0812">Transmembrane</keyword>
<evidence type="ECO:0000256" key="1">
    <source>
        <dbReference type="SAM" id="MobiDB-lite"/>
    </source>
</evidence>
<protein>
    <submittedName>
        <fullName evidence="4">Polysaccharide deacetylase</fullName>
    </submittedName>
</protein>
<keyword evidence="2" id="KW-1133">Transmembrane helix</keyword>